<comment type="caution">
    <text evidence="12">The sequence shown here is derived from an EMBL/GenBank/DDBJ whole genome shotgun (WGS) entry which is preliminary data.</text>
</comment>
<evidence type="ECO:0000256" key="10">
    <source>
        <dbReference type="SAM" id="MobiDB-lite"/>
    </source>
</evidence>
<dbReference type="Pfam" id="PF13912">
    <property type="entry name" value="zf-C2H2_6"/>
    <property type="match status" value="1"/>
</dbReference>
<dbReference type="Pfam" id="PF13909">
    <property type="entry name" value="zf-H2C2_5"/>
    <property type="match status" value="1"/>
</dbReference>
<dbReference type="Pfam" id="PF21549">
    <property type="entry name" value="PRDM2_PR"/>
    <property type="match status" value="1"/>
</dbReference>
<dbReference type="PANTHER" id="PTHR16515:SF49">
    <property type="entry name" value="GASTRULA ZINC FINGER PROTEIN XLCGF49.1-LIKE-RELATED"/>
    <property type="match status" value="1"/>
</dbReference>
<evidence type="ECO:0000256" key="2">
    <source>
        <dbReference type="ARBA" id="ARBA00022723"/>
    </source>
</evidence>
<protein>
    <submittedName>
        <fullName evidence="12">Histone-lysine N-methyltransferase PRDM9</fullName>
    </submittedName>
</protein>
<gene>
    <name evidence="12" type="primary">Prdm9_9</name>
    <name evidence="12" type="ORF">CEXT_211641</name>
</gene>
<dbReference type="InterPro" id="IPR050331">
    <property type="entry name" value="Zinc_finger"/>
</dbReference>
<evidence type="ECO:0000313" key="13">
    <source>
        <dbReference type="Proteomes" id="UP001054945"/>
    </source>
</evidence>
<keyword evidence="4 9" id="KW-0863">Zinc-finger</keyword>
<dbReference type="GO" id="GO:0008276">
    <property type="term" value="F:protein methyltransferase activity"/>
    <property type="evidence" value="ECO:0007669"/>
    <property type="project" value="UniProtKB-ARBA"/>
</dbReference>
<feature type="domain" description="C2H2-type" evidence="11">
    <location>
        <begin position="69"/>
        <end position="96"/>
    </location>
</feature>
<name>A0AAV4Q1H2_CAEEX</name>
<sequence length="195" mass="23080">MRYVNCADSEEWQNVVAFQYKSAIYYRTYKPVLPYTEILVWYGNEYASHLDIDVRQKKLFPLPKEISGFQCEVCEALFSSEDALQKHRKKHPCQRHKRHRCPECSYATDRTGNLRQHLLTHRREAARLRPVPQEILPRGQSPQEPPLAHGREEARVRHLRKEIHSRSAPEETREDAQRREALPMIRLREGLLSDI</sequence>
<feature type="compositionally biased region" description="Basic and acidic residues" evidence="10">
    <location>
        <begin position="149"/>
        <end position="180"/>
    </location>
</feature>
<keyword evidence="5" id="KW-0862">Zinc</keyword>
<dbReference type="GO" id="GO:0010468">
    <property type="term" value="P:regulation of gene expression"/>
    <property type="evidence" value="ECO:0007669"/>
    <property type="project" value="TreeGrafter"/>
</dbReference>
<dbReference type="AlphaFoldDB" id="A0AAV4Q1H2"/>
<dbReference type="Proteomes" id="UP001054945">
    <property type="component" value="Unassembled WGS sequence"/>
</dbReference>
<keyword evidence="3" id="KW-0677">Repeat</keyword>
<dbReference type="InterPro" id="IPR001214">
    <property type="entry name" value="SET_dom"/>
</dbReference>
<dbReference type="Gene3D" id="2.170.270.10">
    <property type="entry name" value="SET domain"/>
    <property type="match status" value="1"/>
</dbReference>
<dbReference type="EMBL" id="BPLR01005439">
    <property type="protein sequence ID" value="GIY02376.1"/>
    <property type="molecule type" value="Genomic_DNA"/>
</dbReference>
<evidence type="ECO:0000256" key="1">
    <source>
        <dbReference type="ARBA" id="ARBA00004123"/>
    </source>
</evidence>
<evidence type="ECO:0000256" key="5">
    <source>
        <dbReference type="ARBA" id="ARBA00022833"/>
    </source>
</evidence>
<evidence type="ECO:0000256" key="3">
    <source>
        <dbReference type="ARBA" id="ARBA00022737"/>
    </source>
</evidence>
<evidence type="ECO:0000256" key="8">
    <source>
        <dbReference type="ARBA" id="ARBA00023242"/>
    </source>
</evidence>
<dbReference type="GO" id="GO:0008757">
    <property type="term" value="F:S-adenosylmethionine-dependent methyltransferase activity"/>
    <property type="evidence" value="ECO:0007669"/>
    <property type="project" value="UniProtKB-ARBA"/>
</dbReference>
<keyword evidence="7" id="KW-0804">Transcription</keyword>
<evidence type="ECO:0000256" key="6">
    <source>
        <dbReference type="ARBA" id="ARBA00023015"/>
    </source>
</evidence>
<dbReference type="InterPro" id="IPR013087">
    <property type="entry name" value="Znf_C2H2_type"/>
</dbReference>
<proteinExistence type="predicted"/>
<dbReference type="SUPFAM" id="SSF57667">
    <property type="entry name" value="beta-beta-alpha zinc fingers"/>
    <property type="match status" value="1"/>
</dbReference>
<feature type="domain" description="C2H2-type" evidence="11">
    <location>
        <begin position="99"/>
        <end position="126"/>
    </location>
</feature>
<dbReference type="Gene3D" id="3.30.160.60">
    <property type="entry name" value="Classic Zinc Finger"/>
    <property type="match status" value="1"/>
</dbReference>
<evidence type="ECO:0000256" key="4">
    <source>
        <dbReference type="ARBA" id="ARBA00022771"/>
    </source>
</evidence>
<evidence type="ECO:0000313" key="12">
    <source>
        <dbReference type="EMBL" id="GIY02376.1"/>
    </source>
</evidence>
<keyword evidence="8" id="KW-0539">Nucleus</keyword>
<dbReference type="PROSITE" id="PS50157">
    <property type="entry name" value="ZINC_FINGER_C2H2_2"/>
    <property type="match status" value="2"/>
</dbReference>
<evidence type="ECO:0000256" key="9">
    <source>
        <dbReference type="PROSITE-ProRule" id="PRU00042"/>
    </source>
</evidence>
<feature type="region of interest" description="Disordered" evidence="10">
    <location>
        <begin position="135"/>
        <end position="180"/>
    </location>
</feature>
<dbReference type="GO" id="GO:0008270">
    <property type="term" value="F:zinc ion binding"/>
    <property type="evidence" value="ECO:0007669"/>
    <property type="project" value="UniProtKB-KW"/>
</dbReference>
<keyword evidence="2" id="KW-0479">Metal-binding</keyword>
<evidence type="ECO:0000256" key="7">
    <source>
        <dbReference type="ARBA" id="ARBA00023163"/>
    </source>
</evidence>
<dbReference type="InterPro" id="IPR036236">
    <property type="entry name" value="Znf_C2H2_sf"/>
</dbReference>
<organism evidence="12 13">
    <name type="scientific">Caerostris extrusa</name>
    <name type="common">Bark spider</name>
    <name type="synonym">Caerostris bankana</name>
    <dbReference type="NCBI Taxonomy" id="172846"/>
    <lineage>
        <taxon>Eukaryota</taxon>
        <taxon>Metazoa</taxon>
        <taxon>Ecdysozoa</taxon>
        <taxon>Arthropoda</taxon>
        <taxon>Chelicerata</taxon>
        <taxon>Arachnida</taxon>
        <taxon>Araneae</taxon>
        <taxon>Araneomorphae</taxon>
        <taxon>Entelegynae</taxon>
        <taxon>Araneoidea</taxon>
        <taxon>Araneidae</taxon>
        <taxon>Caerostris</taxon>
    </lineage>
</organism>
<accession>A0AAV4Q1H2</accession>
<dbReference type="GO" id="GO:0008170">
    <property type="term" value="F:N-methyltransferase activity"/>
    <property type="evidence" value="ECO:0007669"/>
    <property type="project" value="UniProtKB-ARBA"/>
</dbReference>
<keyword evidence="6" id="KW-0805">Transcription regulation</keyword>
<dbReference type="PROSITE" id="PS00028">
    <property type="entry name" value="ZINC_FINGER_C2H2_1"/>
    <property type="match status" value="1"/>
</dbReference>
<dbReference type="SMART" id="SM00355">
    <property type="entry name" value="ZnF_C2H2"/>
    <property type="match status" value="2"/>
</dbReference>
<comment type="subcellular location">
    <subcellularLocation>
        <location evidence="1">Nucleus</location>
    </subcellularLocation>
</comment>
<dbReference type="InterPro" id="IPR046341">
    <property type="entry name" value="SET_dom_sf"/>
</dbReference>
<dbReference type="PANTHER" id="PTHR16515">
    <property type="entry name" value="PR DOMAIN ZINC FINGER PROTEIN"/>
    <property type="match status" value="1"/>
</dbReference>
<dbReference type="GO" id="GO:0005634">
    <property type="term" value="C:nucleus"/>
    <property type="evidence" value="ECO:0007669"/>
    <property type="project" value="UniProtKB-SubCell"/>
</dbReference>
<evidence type="ECO:0000259" key="11">
    <source>
        <dbReference type="PROSITE" id="PS50157"/>
    </source>
</evidence>
<keyword evidence="13" id="KW-1185">Reference proteome</keyword>
<reference evidence="12 13" key="1">
    <citation type="submission" date="2021-06" db="EMBL/GenBank/DDBJ databases">
        <title>Caerostris extrusa draft genome.</title>
        <authorList>
            <person name="Kono N."/>
            <person name="Arakawa K."/>
        </authorList>
    </citation>
    <scope>NUCLEOTIDE SEQUENCE [LARGE SCALE GENOMIC DNA]</scope>
</reference>